<dbReference type="Pfam" id="PF15904">
    <property type="entry name" value="LIP1"/>
    <property type="match status" value="1"/>
</dbReference>
<dbReference type="AlphaFoldDB" id="A0A9N9QPS6"/>
<dbReference type="GO" id="GO:0005737">
    <property type="term" value="C:cytoplasm"/>
    <property type="evidence" value="ECO:0007669"/>
    <property type="project" value="UniProtKB-SubCell"/>
</dbReference>
<protein>
    <recommendedName>
        <fullName evidence="5">LKB1 serine/threonine kinase interacting protein 1 N-terminal domain-containing protein</fullName>
    </recommendedName>
</protein>
<proteinExistence type="predicted"/>
<dbReference type="EMBL" id="OU892281">
    <property type="protein sequence ID" value="CAG9768756.1"/>
    <property type="molecule type" value="Genomic_DNA"/>
</dbReference>
<organism evidence="6 7">
    <name type="scientific">Ceutorhynchus assimilis</name>
    <name type="common">cabbage seed weevil</name>
    <dbReference type="NCBI Taxonomy" id="467358"/>
    <lineage>
        <taxon>Eukaryota</taxon>
        <taxon>Metazoa</taxon>
        <taxon>Ecdysozoa</taxon>
        <taxon>Arthropoda</taxon>
        <taxon>Hexapoda</taxon>
        <taxon>Insecta</taxon>
        <taxon>Pterygota</taxon>
        <taxon>Neoptera</taxon>
        <taxon>Endopterygota</taxon>
        <taxon>Coleoptera</taxon>
        <taxon>Polyphaga</taxon>
        <taxon>Cucujiformia</taxon>
        <taxon>Curculionidae</taxon>
        <taxon>Ceutorhynchinae</taxon>
        <taxon>Ceutorhynchus</taxon>
    </lineage>
</organism>
<dbReference type="OrthoDB" id="7451790at2759"/>
<dbReference type="SUPFAM" id="SSF52075">
    <property type="entry name" value="Outer arm dynein light chain 1"/>
    <property type="match status" value="1"/>
</dbReference>
<dbReference type="InterPro" id="IPR032675">
    <property type="entry name" value="LRR_dom_sf"/>
</dbReference>
<accession>A0A9N9QPS6</accession>
<reference evidence="6" key="1">
    <citation type="submission" date="2022-01" db="EMBL/GenBank/DDBJ databases">
        <authorList>
            <person name="King R."/>
        </authorList>
    </citation>
    <scope>NUCLEOTIDE SEQUENCE</scope>
</reference>
<name>A0A9N9QPS6_9CUCU</name>
<dbReference type="PANTHER" id="PTHR15454:SF69">
    <property type="entry name" value="SERINE_THREONINE-PROTEIN KINASE 11-INTERACTING PROTEIN"/>
    <property type="match status" value="1"/>
</dbReference>
<dbReference type="PRINTS" id="PR00019">
    <property type="entry name" value="LEURICHRPT"/>
</dbReference>
<evidence type="ECO:0000259" key="5">
    <source>
        <dbReference type="Pfam" id="PF15904"/>
    </source>
</evidence>
<gene>
    <name evidence="6" type="ORF">CEUTPL_LOCUS9279</name>
</gene>
<dbReference type="InterPro" id="IPR001611">
    <property type="entry name" value="Leu-rich_rpt"/>
</dbReference>
<keyword evidence="7" id="KW-1185">Reference proteome</keyword>
<keyword evidence="2" id="KW-0963">Cytoplasm</keyword>
<evidence type="ECO:0000313" key="6">
    <source>
        <dbReference type="EMBL" id="CAG9768756.1"/>
    </source>
</evidence>
<keyword evidence="4" id="KW-0677">Repeat</keyword>
<evidence type="ECO:0000313" key="7">
    <source>
        <dbReference type="Proteomes" id="UP001152799"/>
    </source>
</evidence>
<dbReference type="PANTHER" id="PTHR15454">
    <property type="entry name" value="NISCHARIN RELATED"/>
    <property type="match status" value="1"/>
</dbReference>
<evidence type="ECO:0000256" key="4">
    <source>
        <dbReference type="ARBA" id="ARBA00022737"/>
    </source>
</evidence>
<sequence>MSEQNLLSGIANLLRPVSTDVFKGKGKLCLSTVYLNKLNKAFDENVPEELTSSFHPTEEKASLQKDLQFLFDLVKGTVALKVTPDLLEDLESTVVNVKRFQNIKLLEIHKIDIANVIGIQKLRSNIEELTCMYNLINLADILDKCGGDCSHKFNWAELKRANFSHNRLHTIDTSFECTPWLQILDLSHNCITNLDWIDHLPNLKRLNLSYNRLEKAPRFKGLICKRLQVLLLNNNFIEDISGLGTLCDLLQLDLAQNCLNDHVTLLSISQLPSLSSLDLRGNPINFHPLHRTVTCNYLNKNTAPLSFVLDNIPLTRTEKSLAGSLYPLNQGSLGSNGSYSSQNSLEHSVQERPRRVRNVPIQEGYDIVVKEKKLDVVVPSPRSTNRSHLDIKNKIEEFRRQHGENWMSYAAGEIFQEVLKFPEPSKASTSFKDYQPNLDTISCESEHPNSFVSAPDMVLNVDNPDTTNESFVTCSHEVNNGNDSVEDIFSNSQVEESTIEPPSDDEDFDQGEIFVGGTAPNSDDLCIVVTETHLSERDSVTSKEKARWHINVVKSCQKGENPNEVKIIFDTLRRDRSARNYYIEEAEKFVNLISEGMIKNKLPEIRIQYQCMKCNNSFSKTKKTSTVLDEVKVTCPKCDSNFVVESK</sequence>
<dbReference type="PROSITE" id="PS51450">
    <property type="entry name" value="LRR"/>
    <property type="match status" value="3"/>
</dbReference>
<dbReference type="InterPro" id="IPR031782">
    <property type="entry name" value="LIP1_N"/>
</dbReference>
<feature type="domain" description="LKB1 serine/threonine kinase interacting protein 1 N-terminal" evidence="5">
    <location>
        <begin position="1"/>
        <end position="83"/>
    </location>
</feature>
<dbReference type="Gene3D" id="3.80.10.10">
    <property type="entry name" value="Ribonuclease Inhibitor"/>
    <property type="match status" value="1"/>
</dbReference>
<evidence type="ECO:0000256" key="1">
    <source>
        <dbReference type="ARBA" id="ARBA00004496"/>
    </source>
</evidence>
<comment type="subcellular location">
    <subcellularLocation>
        <location evidence="1">Cytoplasm</location>
    </subcellularLocation>
</comment>
<evidence type="ECO:0000256" key="2">
    <source>
        <dbReference type="ARBA" id="ARBA00022490"/>
    </source>
</evidence>
<dbReference type="Proteomes" id="UP001152799">
    <property type="component" value="Chromosome 5"/>
</dbReference>
<evidence type="ECO:0000256" key="3">
    <source>
        <dbReference type="ARBA" id="ARBA00022614"/>
    </source>
</evidence>
<keyword evidence="3" id="KW-0433">Leucine-rich repeat</keyword>
<dbReference type="Pfam" id="PF13855">
    <property type="entry name" value="LRR_8"/>
    <property type="match status" value="1"/>
</dbReference>